<keyword evidence="3" id="KW-1185">Reference proteome</keyword>
<keyword evidence="1" id="KW-0472">Membrane</keyword>
<feature type="transmembrane region" description="Helical" evidence="1">
    <location>
        <begin position="121"/>
        <end position="143"/>
    </location>
</feature>
<name>A0A542SPK7_9MICO</name>
<feature type="transmembrane region" description="Helical" evidence="1">
    <location>
        <begin position="192"/>
        <end position="208"/>
    </location>
</feature>
<feature type="transmembrane region" description="Helical" evidence="1">
    <location>
        <begin position="348"/>
        <end position="367"/>
    </location>
</feature>
<dbReference type="RefSeq" id="WP_142111796.1">
    <property type="nucleotide sequence ID" value="NZ_BAAATB010000002.1"/>
</dbReference>
<feature type="transmembrane region" description="Helical" evidence="1">
    <location>
        <begin position="220"/>
        <end position="243"/>
    </location>
</feature>
<evidence type="ECO:0000313" key="2">
    <source>
        <dbReference type="EMBL" id="TQK76495.1"/>
    </source>
</evidence>
<dbReference type="AlphaFoldDB" id="A0A542SPK7"/>
<organism evidence="2 3">
    <name type="scientific">Rarobacter incanus</name>
    <dbReference type="NCBI Taxonomy" id="153494"/>
    <lineage>
        <taxon>Bacteria</taxon>
        <taxon>Bacillati</taxon>
        <taxon>Actinomycetota</taxon>
        <taxon>Actinomycetes</taxon>
        <taxon>Micrococcales</taxon>
        <taxon>Rarobacteraceae</taxon>
        <taxon>Rarobacter</taxon>
    </lineage>
</organism>
<sequence>MTIAKHAARPRKLQPIDSWPPTSTERWLLRLAIAVPVFVGLWLIHIYDPDAATSNTALAARGALIDWGSSDLSWIAGVYPPLSAALSALVGGHQVAFIAIAAAVIGMTGQRALGVLHRRKFGNLATALVMGTYLLSPQLFFLASRDLQSILGLALLMLALDSLETFVVKRATEQGFLAGISLGVAVMVDPSMWIYALIIAAVGPFIADRSGHLGRGAHTATAVVLAFPAAAALLFWIFVSWWFTADPVSVVTGFANPWFPGGVVESGRAALISVALTLLASPLFVSAYVIRVIGGQVRRLIAPTIAMTGMAVSVWLGVRTASGHSYIVAILLYLVMMGPQSPSKRRRVVICTAAAIQLVLAWAIPLLREGSIIGQWIITMTRALV</sequence>
<dbReference type="EMBL" id="VFNV01000001">
    <property type="protein sequence ID" value="TQK76495.1"/>
    <property type="molecule type" value="Genomic_DNA"/>
</dbReference>
<comment type="caution">
    <text evidence="2">The sequence shown here is derived from an EMBL/GenBank/DDBJ whole genome shotgun (WGS) entry which is preliminary data.</text>
</comment>
<evidence type="ECO:0000256" key="1">
    <source>
        <dbReference type="SAM" id="Phobius"/>
    </source>
</evidence>
<accession>A0A542SPK7</accession>
<reference evidence="2 3" key="1">
    <citation type="submission" date="2019-06" db="EMBL/GenBank/DDBJ databases">
        <title>Sequencing the genomes of 1000 actinobacteria strains.</title>
        <authorList>
            <person name="Klenk H.-P."/>
        </authorList>
    </citation>
    <scope>NUCLEOTIDE SEQUENCE [LARGE SCALE GENOMIC DNA]</scope>
    <source>
        <strain evidence="2 3">DSM 10596</strain>
    </source>
</reference>
<gene>
    <name evidence="2" type="ORF">FB389_1171</name>
</gene>
<feature type="transmembrane region" description="Helical" evidence="1">
    <location>
        <begin position="269"/>
        <end position="293"/>
    </location>
</feature>
<proteinExistence type="predicted"/>
<protein>
    <submittedName>
        <fullName evidence="2">Uncharacterized protein</fullName>
    </submittedName>
</protein>
<feature type="transmembrane region" description="Helical" evidence="1">
    <location>
        <begin position="84"/>
        <end position="109"/>
    </location>
</feature>
<dbReference type="Proteomes" id="UP000316181">
    <property type="component" value="Unassembled WGS sequence"/>
</dbReference>
<dbReference type="OrthoDB" id="4819250at2"/>
<feature type="transmembrane region" description="Helical" evidence="1">
    <location>
        <begin position="27"/>
        <end position="47"/>
    </location>
</feature>
<keyword evidence="1" id="KW-0812">Transmembrane</keyword>
<evidence type="ECO:0000313" key="3">
    <source>
        <dbReference type="Proteomes" id="UP000316181"/>
    </source>
</evidence>
<keyword evidence="1" id="KW-1133">Transmembrane helix</keyword>